<reference evidence="1 2" key="1">
    <citation type="submission" date="2021-08" db="EMBL/GenBank/DDBJ databases">
        <title>Genomic Architecture of Streptomyces flavotricini NGL1 and Streptomyces erythrochromogenes HMS4 With Differential Plant Beneficial attributes and laccase production capabilities.</title>
        <authorList>
            <person name="Salwan R."/>
            <person name="Kaur R."/>
            <person name="Sharma V."/>
        </authorList>
    </citation>
    <scope>NUCLEOTIDE SEQUENCE [LARGE SCALE GENOMIC DNA]</scope>
    <source>
        <strain evidence="1 2">NGL1</strain>
    </source>
</reference>
<name>A0ABS8EHW5_9ACTN</name>
<accession>A0ABS8EHW5</accession>
<evidence type="ECO:0008006" key="3">
    <source>
        <dbReference type="Google" id="ProtNLM"/>
    </source>
</evidence>
<sequence length="74" mass="7093">MSHSVVGRRQSPAGQGAAVAVSTCCATVLAATGTPVSDALLLVAGAGAAGALSGRLAGGMPVREVIRNFLNSSG</sequence>
<keyword evidence="2" id="KW-1185">Reference proteome</keyword>
<dbReference type="EMBL" id="JAINUL010000001">
    <property type="protein sequence ID" value="MCC0100665.1"/>
    <property type="molecule type" value="Genomic_DNA"/>
</dbReference>
<protein>
    <recommendedName>
        <fullName evidence="3">Lipoprotein</fullName>
    </recommendedName>
</protein>
<proteinExistence type="predicted"/>
<evidence type="ECO:0000313" key="1">
    <source>
        <dbReference type="EMBL" id="MCC0100665.1"/>
    </source>
</evidence>
<organism evidence="1 2">
    <name type="scientific">Streptomyces flavotricini</name>
    <dbReference type="NCBI Taxonomy" id="66888"/>
    <lineage>
        <taxon>Bacteria</taxon>
        <taxon>Bacillati</taxon>
        <taxon>Actinomycetota</taxon>
        <taxon>Actinomycetes</taxon>
        <taxon>Kitasatosporales</taxon>
        <taxon>Streptomycetaceae</taxon>
        <taxon>Streptomyces</taxon>
    </lineage>
</organism>
<dbReference type="RefSeq" id="WP_229344513.1">
    <property type="nucleotide sequence ID" value="NZ_JAINUL010000001.1"/>
</dbReference>
<dbReference type="Proteomes" id="UP001520654">
    <property type="component" value="Unassembled WGS sequence"/>
</dbReference>
<gene>
    <name evidence="1" type="ORF">K7B10_39125</name>
</gene>
<comment type="caution">
    <text evidence="1">The sequence shown here is derived from an EMBL/GenBank/DDBJ whole genome shotgun (WGS) entry which is preliminary data.</text>
</comment>
<evidence type="ECO:0000313" key="2">
    <source>
        <dbReference type="Proteomes" id="UP001520654"/>
    </source>
</evidence>